<evidence type="ECO:0000313" key="2">
    <source>
        <dbReference type="Proteomes" id="UP000317835"/>
    </source>
</evidence>
<keyword evidence="2" id="KW-1185">Reference proteome</keyword>
<organism evidence="1 2">
    <name type="scientific">Tautonia plasticadhaerens</name>
    <dbReference type="NCBI Taxonomy" id="2527974"/>
    <lineage>
        <taxon>Bacteria</taxon>
        <taxon>Pseudomonadati</taxon>
        <taxon>Planctomycetota</taxon>
        <taxon>Planctomycetia</taxon>
        <taxon>Isosphaerales</taxon>
        <taxon>Isosphaeraceae</taxon>
        <taxon>Tautonia</taxon>
    </lineage>
</organism>
<gene>
    <name evidence="1" type="ORF">ElP_42800</name>
</gene>
<dbReference type="EMBL" id="CP036426">
    <property type="protein sequence ID" value="QDV36360.1"/>
    <property type="molecule type" value="Genomic_DNA"/>
</dbReference>
<protein>
    <submittedName>
        <fullName evidence="1">Uncharacterized protein</fullName>
    </submittedName>
</protein>
<dbReference type="Proteomes" id="UP000317835">
    <property type="component" value="Chromosome"/>
</dbReference>
<proteinExistence type="predicted"/>
<name>A0A518H6A1_9BACT</name>
<sequence length="62" mass="6833">MKVTGVLDGWRIDFETTEIIRGRARSLRFGGYIVNGKMLLTVSGISTTCAPARGTVHLRKQP</sequence>
<dbReference type="RefSeq" id="WP_145272565.1">
    <property type="nucleotide sequence ID" value="NZ_CP036426.1"/>
</dbReference>
<dbReference type="AlphaFoldDB" id="A0A518H6A1"/>
<dbReference type="KEGG" id="tpla:ElP_42800"/>
<evidence type="ECO:0000313" key="1">
    <source>
        <dbReference type="EMBL" id="QDV36360.1"/>
    </source>
</evidence>
<accession>A0A518H6A1</accession>
<reference evidence="1 2" key="1">
    <citation type="submission" date="2019-02" db="EMBL/GenBank/DDBJ databases">
        <title>Deep-cultivation of Planctomycetes and their phenomic and genomic characterization uncovers novel biology.</title>
        <authorList>
            <person name="Wiegand S."/>
            <person name="Jogler M."/>
            <person name="Boedeker C."/>
            <person name="Pinto D."/>
            <person name="Vollmers J."/>
            <person name="Rivas-Marin E."/>
            <person name="Kohn T."/>
            <person name="Peeters S.H."/>
            <person name="Heuer A."/>
            <person name="Rast P."/>
            <person name="Oberbeckmann S."/>
            <person name="Bunk B."/>
            <person name="Jeske O."/>
            <person name="Meyerdierks A."/>
            <person name="Storesund J.E."/>
            <person name="Kallscheuer N."/>
            <person name="Luecker S."/>
            <person name="Lage O.M."/>
            <person name="Pohl T."/>
            <person name="Merkel B.J."/>
            <person name="Hornburger P."/>
            <person name="Mueller R.-W."/>
            <person name="Bruemmer F."/>
            <person name="Labrenz M."/>
            <person name="Spormann A.M."/>
            <person name="Op den Camp H."/>
            <person name="Overmann J."/>
            <person name="Amann R."/>
            <person name="Jetten M.S.M."/>
            <person name="Mascher T."/>
            <person name="Medema M.H."/>
            <person name="Devos D.P."/>
            <person name="Kaster A.-K."/>
            <person name="Ovreas L."/>
            <person name="Rohde M."/>
            <person name="Galperin M.Y."/>
            <person name="Jogler C."/>
        </authorList>
    </citation>
    <scope>NUCLEOTIDE SEQUENCE [LARGE SCALE GENOMIC DNA]</scope>
    <source>
        <strain evidence="1 2">ElP</strain>
    </source>
</reference>